<dbReference type="Proteomes" id="UP000004750">
    <property type="component" value="Unassembled WGS sequence"/>
</dbReference>
<dbReference type="EMBL" id="AGCM01000032">
    <property type="protein sequence ID" value="EHM55578.1"/>
    <property type="molecule type" value="Genomic_DNA"/>
</dbReference>
<gene>
    <name evidence="2" type="ORF">HMPREF9080_00629</name>
</gene>
<dbReference type="STRING" id="797473.HMPREF9080_00629"/>
<name>G9ZCZ9_9GAMM</name>
<organism evidence="2 3">
    <name type="scientific">Cardiobacterium valvarum F0432</name>
    <dbReference type="NCBI Taxonomy" id="797473"/>
    <lineage>
        <taxon>Bacteria</taxon>
        <taxon>Pseudomonadati</taxon>
        <taxon>Pseudomonadota</taxon>
        <taxon>Gammaproteobacteria</taxon>
        <taxon>Cardiobacteriales</taxon>
        <taxon>Cardiobacteriaceae</taxon>
        <taxon>Cardiobacterium</taxon>
    </lineage>
</organism>
<protein>
    <submittedName>
        <fullName evidence="2">Uncharacterized protein</fullName>
    </submittedName>
</protein>
<proteinExistence type="predicted"/>
<sequence length="130" mass="12762">MGAGGNPGVRGAGSGDVGRQGQGGGRLVFEVGGDSDVCCRDAKDAVAAGIKAGLGVNAQGGERFAHEIAGVAVVTAQGFGRQAGVAELDGHAPFGSEADEVRPDFSFHEDDEVRVDVVKGAADVGAGVVG</sequence>
<evidence type="ECO:0000313" key="2">
    <source>
        <dbReference type="EMBL" id="EHM55578.1"/>
    </source>
</evidence>
<evidence type="ECO:0000256" key="1">
    <source>
        <dbReference type="SAM" id="MobiDB-lite"/>
    </source>
</evidence>
<accession>G9ZCZ9</accession>
<feature type="region of interest" description="Disordered" evidence="1">
    <location>
        <begin position="1"/>
        <end position="25"/>
    </location>
</feature>
<reference evidence="2 3" key="1">
    <citation type="submission" date="2011-08" db="EMBL/GenBank/DDBJ databases">
        <authorList>
            <person name="Weinstock G."/>
            <person name="Sodergren E."/>
            <person name="Clifton S."/>
            <person name="Fulton L."/>
            <person name="Fulton B."/>
            <person name="Courtney L."/>
            <person name="Fronick C."/>
            <person name="Harrison M."/>
            <person name="Strong C."/>
            <person name="Farmer C."/>
            <person name="Delahaunty K."/>
            <person name="Markovic C."/>
            <person name="Hall O."/>
            <person name="Minx P."/>
            <person name="Tomlinson C."/>
            <person name="Mitreva M."/>
            <person name="Hou S."/>
            <person name="Chen J."/>
            <person name="Wollam A."/>
            <person name="Pepin K.H."/>
            <person name="Johnson M."/>
            <person name="Bhonagiri V."/>
            <person name="Zhang X."/>
            <person name="Suruliraj S."/>
            <person name="Warren W."/>
            <person name="Chinwalla A."/>
            <person name="Mardis E.R."/>
            <person name="Wilson R.K."/>
        </authorList>
    </citation>
    <scope>NUCLEOTIDE SEQUENCE [LARGE SCALE GENOMIC DNA]</scope>
    <source>
        <strain evidence="2 3">F0432</strain>
    </source>
</reference>
<evidence type="ECO:0000313" key="3">
    <source>
        <dbReference type="Proteomes" id="UP000004750"/>
    </source>
</evidence>
<dbReference type="AlphaFoldDB" id="G9ZCZ9"/>
<comment type="caution">
    <text evidence="2">The sequence shown here is derived from an EMBL/GenBank/DDBJ whole genome shotgun (WGS) entry which is preliminary data.</text>
</comment>
<dbReference type="HOGENOM" id="CLU_1934243_0_0_6"/>